<evidence type="ECO:0000256" key="4">
    <source>
        <dbReference type="ARBA" id="ARBA00022840"/>
    </source>
</evidence>
<dbReference type="SUPFAM" id="SSF46785">
    <property type="entry name" value="Winged helix' DNA-binding domain"/>
    <property type="match status" value="1"/>
</dbReference>
<dbReference type="Pfam" id="PF13401">
    <property type="entry name" value="AAA_22"/>
    <property type="match status" value="1"/>
</dbReference>
<protein>
    <recommendedName>
        <fullName evidence="5">ORC1-type DNA replication protein</fullName>
    </recommendedName>
</protein>
<dbReference type="PANTHER" id="PTHR10763:SF26">
    <property type="entry name" value="CELL DIVISION CONTROL PROTEIN 6 HOMOLOG"/>
    <property type="match status" value="1"/>
</dbReference>
<name>Q2FR23_METHJ</name>
<dbReference type="InParanoid" id="Q2FR23"/>
<dbReference type="SUPFAM" id="SSF52540">
    <property type="entry name" value="P-loop containing nucleoside triphosphate hydrolases"/>
    <property type="match status" value="1"/>
</dbReference>
<dbReference type="Gene3D" id="1.10.8.60">
    <property type="match status" value="1"/>
</dbReference>
<keyword evidence="8" id="KW-1185">Reference proteome</keyword>
<dbReference type="InterPro" id="IPR049945">
    <property type="entry name" value="AAA_22"/>
</dbReference>
<dbReference type="eggNOG" id="arCOG00467">
    <property type="taxonomic scope" value="Archaea"/>
</dbReference>
<accession>Q2FR23</accession>
<proteinExistence type="inferred from homology"/>
<dbReference type="PANTHER" id="PTHR10763">
    <property type="entry name" value="CELL DIVISION CONTROL PROTEIN 6-RELATED"/>
    <property type="match status" value="1"/>
</dbReference>
<dbReference type="InterPro" id="IPR027417">
    <property type="entry name" value="P-loop_NTPase"/>
</dbReference>
<dbReference type="NCBIfam" id="TIGR02928">
    <property type="entry name" value="orc1/cdc6 family replication initiation protein"/>
    <property type="match status" value="1"/>
</dbReference>
<keyword evidence="3 5" id="KW-0547">Nucleotide-binding</keyword>
<keyword evidence="4 5" id="KW-0067">ATP-binding</keyword>
<dbReference type="AlphaFoldDB" id="Q2FR23"/>
<dbReference type="Pfam" id="PF22703">
    <property type="entry name" value="Cdc6_lid"/>
    <property type="match status" value="1"/>
</dbReference>
<evidence type="ECO:0000256" key="3">
    <source>
        <dbReference type="ARBA" id="ARBA00022741"/>
    </source>
</evidence>
<dbReference type="GO" id="GO:0016887">
    <property type="term" value="F:ATP hydrolysis activity"/>
    <property type="evidence" value="ECO:0007669"/>
    <property type="project" value="InterPro"/>
</dbReference>
<feature type="binding site" evidence="5">
    <location>
        <begin position="63"/>
        <end position="67"/>
    </location>
    <ligand>
        <name>ATP</name>
        <dbReference type="ChEBI" id="CHEBI:30616"/>
    </ligand>
</feature>
<comment type="similarity">
    <text evidence="1 5">Belongs to the CDC6/cdc18 family.</text>
</comment>
<feature type="domain" description="Cdc6 C-terminal" evidence="6">
    <location>
        <begin position="300"/>
        <end position="374"/>
    </location>
</feature>
<evidence type="ECO:0000256" key="2">
    <source>
        <dbReference type="ARBA" id="ARBA00022705"/>
    </source>
</evidence>
<evidence type="ECO:0000313" key="7">
    <source>
        <dbReference type="EMBL" id="ABD40207.1"/>
    </source>
</evidence>
<feature type="binding site" evidence="5">
    <location>
        <position position="219"/>
    </location>
    <ligand>
        <name>ATP</name>
        <dbReference type="ChEBI" id="CHEBI:30616"/>
    </ligand>
</feature>
<dbReference type="InterPro" id="IPR014277">
    <property type="entry name" value="Orc1/Cdc6_arc"/>
</dbReference>
<keyword evidence="2 5" id="KW-0235">DNA replication</keyword>
<dbReference type="OrthoDB" id="53276at2157"/>
<dbReference type="Gene3D" id="3.40.50.300">
    <property type="entry name" value="P-loop containing nucleotide triphosphate hydrolases"/>
    <property type="match status" value="1"/>
</dbReference>
<dbReference type="InterPro" id="IPR015163">
    <property type="entry name" value="Cdc6_C"/>
</dbReference>
<dbReference type="InterPro" id="IPR055237">
    <property type="entry name" value="Cdc6_lid"/>
</dbReference>
<dbReference type="GeneID" id="3925007"/>
<dbReference type="KEGG" id="mhu:Mhun_0445"/>
<gene>
    <name evidence="7" type="ordered locus">Mhun_0445</name>
</gene>
<dbReference type="EMBL" id="CP000254">
    <property type="protein sequence ID" value="ABD40207.1"/>
    <property type="molecule type" value="Genomic_DNA"/>
</dbReference>
<evidence type="ECO:0000313" key="8">
    <source>
        <dbReference type="Proteomes" id="UP000001941"/>
    </source>
</evidence>
<dbReference type="HAMAP" id="MF_01407">
    <property type="entry name" value="ORC1_type_DNA_replic_protein"/>
    <property type="match status" value="1"/>
</dbReference>
<evidence type="ECO:0000256" key="5">
    <source>
        <dbReference type="HAMAP-Rule" id="MF_01407"/>
    </source>
</evidence>
<dbReference type="HOGENOM" id="CLU_025112_3_0_2"/>
<dbReference type="Proteomes" id="UP000001941">
    <property type="component" value="Chromosome"/>
</dbReference>
<feature type="binding site" evidence="5">
    <location>
        <position position="207"/>
    </location>
    <ligand>
        <name>ATP</name>
        <dbReference type="ChEBI" id="CHEBI:30616"/>
    </ligand>
</feature>
<dbReference type="GO" id="GO:0006260">
    <property type="term" value="P:DNA replication"/>
    <property type="evidence" value="ECO:0007669"/>
    <property type="project" value="UniProtKB-UniRule"/>
</dbReference>
<dbReference type="GO" id="GO:0005524">
    <property type="term" value="F:ATP binding"/>
    <property type="evidence" value="ECO:0007669"/>
    <property type="project" value="UniProtKB-UniRule"/>
</dbReference>
<dbReference type="RefSeq" id="WP_011447495.1">
    <property type="nucleotide sequence ID" value="NC_007796.1"/>
</dbReference>
<organism evidence="7 8">
    <name type="scientific">Methanospirillum hungatei JF-1 (strain ATCC 27890 / DSM 864 / NBRC 100397 / JF-1)</name>
    <dbReference type="NCBI Taxonomy" id="323259"/>
    <lineage>
        <taxon>Archaea</taxon>
        <taxon>Methanobacteriati</taxon>
        <taxon>Methanobacteriota</taxon>
        <taxon>Stenosarchaea group</taxon>
        <taxon>Methanomicrobia</taxon>
        <taxon>Methanomicrobiales</taxon>
        <taxon>Methanospirillaceae</taxon>
        <taxon>Methanospirillum</taxon>
    </lineage>
</organism>
<dbReference type="InterPro" id="IPR036390">
    <property type="entry name" value="WH_DNA-bd_sf"/>
</dbReference>
<dbReference type="EnsemblBacteria" id="ABD40207">
    <property type="protein sequence ID" value="ABD40207"/>
    <property type="gene ID" value="Mhun_0445"/>
</dbReference>
<reference evidence="8" key="1">
    <citation type="journal article" date="2016" name="Stand. Genomic Sci.">
        <title>Complete genome sequence of Methanospirillum hungatei type strain JF1.</title>
        <authorList>
            <person name="Gunsalus R.P."/>
            <person name="Cook L.E."/>
            <person name="Crable B."/>
            <person name="Rohlin L."/>
            <person name="McDonald E."/>
            <person name="Mouttaki H."/>
            <person name="Sieber J.R."/>
            <person name="Poweleit N."/>
            <person name="Zhou H."/>
            <person name="Lapidus A.L."/>
            <person name="Daligault H.E."/>
            <person name="Land M."/>
            <person name="Gilna P."/>
            <person name="Ivanova N."/>
            <person name="Kyrpides N."/>
            <person name="Culley D.E."/>
            <person name="McInerney M.J."/>
        </authorList>
    </citation>
    <scope>NUCLEOTIDE SEQUENCE [LARGE SCALE GENOMIC DNA]</scope>
    <source>
        <strain evidence="8">ATCC 27890 / DSM 864 / NBRC 100397 / JF-1</strain>
    </source>
</reference>
<dbReference type="STRING" id="323259.Mhun_0445"/>
<sequence>MTLKNMLMWDETLFRDPDVFEIDYIPDQFNYRESQMRELAFLLRPGIKGSRPLNATIKGTPGTGKTTSIKKIFADISEIKSKMIPVHINCQVENTRFMILSQIYRQIAGHNPSAAGNSYKRVFESIADILLTEDRVLLVALDDANYLLFENELNNILYLLLRSHETYPGTRIGVMVIISDMDVDLSRELDIRVTSVFSPTEVYFPPYSVTETFQILKERVLQGLYPGVLSDKNLDLIVDHTLRSGDMRVGIDMIKRAGLNAEKEAMREISEEHIHEAYKISRFLHLKYSIQALRREEKDLLRLLVDLSRKDEQLTSGQVYTIVKKKLKLGYTIYYEALRKLDTLRLINLEFRDGRGRTRLINLRYDPDKILFYL</sequence>
<evidence type="ECO:0000259" key="6">
    <source>
        <dbReference type="SMART" id="SM01074"/>
    </source>
</evidence>
<dbReference type="SMART" id="SM01074">
    <property type="entry name" value="Cdc6_C"/>
    <property type="match status" value="1"/>
</dbReference>
<evidence type="ECO:0000256" key="1">
    <source>
        <dbReference type="ARBA" id="ARBA00006184"/>
    </source>
</evidence>
<dbReference type="NCBIfam" id="NF001624">
    <property type="entry name" value="PRK00411.1-2"/>
    <property type="match status" value="1"/>
</dbReference>
<comment type="function">
    <text evidence="5">Involved in regulation of DNA replication.</text>
</comment>
<dbReference type="InterPro" id="IPR050311">
    <property type="entry name" value="ORC1/CDC6"/>
</dbReference>